<feature type="transmembrane region" description="Helical" evidence="7">
    <location>
        <begin position="373"/>
        <end position="392"/>
    </location>
</feature>
<dbReference type="PANTHER" id="PTHR48022:SF15">
    <property type="entry name" value="ALPHA-GLUCOSIDE TRANSPORTER, PUTATIVE (AFU_ORTHOLOGUE AFUA_5G00500)-RELATED"/>
    <property type="match status" value="1"/>
</dbReference>
<dbReference type="EMBL" id="JAGPXD010000007">
    <property type="protein sequence ID" value="KAH7347166.1"/>
    <property type="molecule type" value="Genomic_DNA"/>
</dbReference>
<comment type="similarity">
    <text evidence="2">Belongs to the major facilitator superfamily. Sugar transporter (TC 2.A.1.1) family.</text>
</comment>
<feature type="transmembrane region" description="Helical" evidence="7">
    <location>
        <begin position="219"/>
        <end position="239"/>
    </location>
</feature>
<keyword evidence="5 7" id="KW-0472">Membrane</keyword>
<dbReference type="Gene3D" id="1.20.1250.20">
    <property type="entry name" value="MFS general substrate transporter like domains"/>
    <property type="match status" value="1"/>
</dbReference>
<feature type="transmembrane region" description="Helical" evidence="7">
    <location>
        <begin position="343"/>
        <end position="364"/>
    </location>
</feature>
<name>A0A8K0T4R0_9PEZI</name>
<dbReference type="PROSITE" id="PS00217">
    <property type="entry name" value="SUGAR_TRANSPORT_2"/>
    <property type="match status" value="1"/>
</dbReference>
<dbReference type="FunFam" id="1.20.1250.20:FF:000078">
    <property type="entry name" value="MFS maltose transporter, putative"/>
    <property type="match status" value="1"/>
</dbReference>
<dbReference type="OrthoDB" id="6612291at2759"/>
<evidence type="ECO:0000256" key="4">
    <source>
        <dbReference type="ARBA" id="ARBA00022989"/>
    </source>
</evidence>
<feature type="region of interest" description="Disordered" evidence="6">
    <location>
        <begin position="1"/>
        <end position="28"/>
    </location>
</feature>
<evidence type="ECO:0000256" key="6">
    <source>
        <dbReference type="SAM" id="MobiDB-lite"/>
    </source>
</evidence>
<protein>
    <submittedName>
        <fullName evidence="9">Maltose permease</fullName>
    </submittedName>
</protein>
<dbReference type="AlphaFoldDB" id="A0A8K0T4R0"/>
<feature type="transmembrane region" description="Helical" evidence="7">
    <location>
        <begin position="189"/>
        <end position="207"/>
    </location>
</feature>
<sequence>MHSSDMKNESGFDMEHVSGKDSEGPPPSPPQLGFVEQFQVLWNSKRSVLVALGCSTTPILIGYDLTLIGSIIANKQFIKQFGVFDGALQLWVLPADRQLIWTVVQFIAAILSALGSGVVNDIWGRRSCFFVTVGLTVAGTIVELVSNDWRVWLVAKMLMGAAMGSMQANTQTFVSEVTPVEIRGFTLSLFQFWIILGSLIASCVLKGTSGMETSWSWKAAVVTQFGTAAFALALFIPFVPESPYFLMSRGRQDDARRSLTKIRGPEYKGIEAEIVEIQTTLDSERSQSSSGQSSTYLECFRKTDLRRTMIACLPVVMQLFLGYPLCGNYLAYFLSLSGVQDPFLIQVISILLAMFSASFAFFLIERVGRRPQLLFGTYGMLACLLAISLLGFFGRGDGWNSRALAAVCIIWSIFYHMSVGAVGWTIVGEISSSRLRAKTTSLAAMSSSIFNMAWSIAIPYLVNAEKANLGPKAGLIFLGSGTVLAVVAFFAVPETKGKSFHQLDELFIAKTPARKF</sequence>
<keyword evidence="4 7" id="KW-1133">Transmembrane helix</keyword>
<gene>
    <name evidence="9" type="ORF">B0T11DRAFT_359483</name>
</gene>
<evidence type="ECO:0000313" key="9">
    <source>
        <dbReference type="EMBL" id="KAH7347166.1"/>
    </source>
</evidence>
<evidence type="ECO:0000259" key="8">
    <source>
        <dbReference type="PROSITE" id="PS50850"/>
    </source>
</evidence>
<organism evidence="9 10">
    <name type="scientific">Plectosphaerella cucumerina</name>
    <dbReference type="NCBI Taxonomy" id="40658"/>
    <lineage>
        <taxon>Eukaryota</taxon>
        <taxon>Fungi</taxon>
        <taxon>Dikarya</taxon>
        <taxon>Ascomycota</taxon>
        <taxon>Pezizomycotina</taxon>
        <taxon>Sordariomycetes</taxon>
        <taxon>Hypocreomycetidae</taxon>
        <taxon>Glomerellales</taxon>
        <taxon>Plectosphaerellaceae</taxon>
        <taxon>Plectosphaerella</taxon>
    </lineage>
</organism>
<dbReference type="PROSITE" id="PS50850">
    <property type="entry name" value="MFS"/>
    <property type="match status" value="1"/>
</dbReference>
<evidence type="ECO:0000256" key="2">
    <source>
        <dbReference type="ARBA" id="ARBA00010992"/>
    </source>
</evidence>
<dbReference type="Proteomes" id="UP000813385">
    <property type="component" value="Unassembled WGS sequence"/>
</dbReference>
<dbReference type="InterPro" id="IPR036259">
    <property type="entry name" value="MFS_trans_sf"/>
</dbReference>
<reference evidence="9" key="1">
    <citation type="journal article" date="2021" name="Nat. Commun.">
        <title>Genetic determinants of endophytism in the Arabidopsis root mycobiome.</title>
        <authorList>
            <person name="Mesny F."/>
            <person name="Miyauchi S."/>
            <person name="Thiergart T."/>
            <person name="Pickel B."/>
            <person name="Atanasova L."/>
            <person name="Karlsson M."/>
            <person name="Huettel B."/>
            <person name="Barry K.W."/>
            <person name="Haridas S."/>
            <person name="Chen C."/>
            <person name="Bauer D."/>
            <person name="Andreopoulos W."/>
            <person name="Pangilinan J."/>
            <person name="LaButti K."/>
            <person name="Riley R."/>
            <person name="Lipzen A."/>
            <person name="Clum A."/>
            <person name="Drula E."/>
            <person name="Henrissat B."/>
            <person name="Kohler A."/>
            <person name="Grigoriev I.V."/>
            <person name="Martin F.M."/>
            <person name="Hacquard S."/>
        </authorList>
    </citation>
    <scope>NUCLEOTIDE SEQUENCE</scope>
    <source>
        <strain evidence="9">MPI-CAGE-AT-0016</strain>
    </source>
</reference>
<feature type="domain" description="Major facilitator superfamily (MFS) profile" evidence="8">
    <location>
        <begin position="50"/>
        <end position="496"/>
    </location>
</feature>
<feature type="transmembrane region" description="Helical" evidence="7">
    <location>
        <begin position="439"/>
        <end position="462"/>
    </location>
</feature>
<evidence type="ECO:0000313" key="10">
    <source>
        <dbReference type="Proteomes" id="UP000813385"/>
    </source>
</evidence>
<feature type="transmembrane region" description="Helical" evidence="7">
    <location>
        <begin position="99"/>
        <end position="120"/>
    </location>
</feature>
<feature type="transmembrane region" description="Helical" evidence="7">
    <location>
        <begin position="404"/>
        <end position="427"/>
    </location>
</feature>
<dbReference type="PROSITE" id="PS00216">
    <property type="entry name" value="SUGAR_TRANSPORT_1"/>
    <property type="match status" value="1"/>
</dbReference>
<dbReference type="GO" id="GO:0005351">
    <property type="term" value="F:carbohydrate:proton symporter activity"/>
    <property type="evidence" value="ECO:0007669"/>
    <property type="project" value="TreeGrafter"/>
</dbReference>
<evidence type="ECO:0000256" key="5">
    <source>
        <dbReference type="ARBA" id="ARBA00023136"/>
    </source>
</evidence>
<comment type="caution">
    <text evidence="9">The sequence shown here is derived from an EMBL/GenBank/DDBJ whole genome shotgun (WGS) entry which is preliminary data.</text>
</comment>
<dbReference type="Pfam" id="PF00083">
    <property type="entry name" value="Sugar_tr"/>
    <property type="match status" value="1"/>
</dbReference>
<evidence type="ECO:0000256" key="7">
    <source>
        <dbReference type="SAM" id="Phobius"/>
    </source>
</evidence>
<dbReference type="InterPro" id="IPR005828">
    <property type="entry name" value="MFS_sugar_transport-like"/>
</dbReference>
<feature type="transmembrane region" description="Helical" evidence="7">
    <location>
        <begin position="474"/>
        <end position="492"/>
    </location>
</feature>
<comment type="subcellular location">
    <subcellularLocation>
        <location evidence="1">Membrane</location>
        <topology evidence="1">Multi-pass membrane protein</topology>
    </subcellularLocation>
</comment>
<feature type="compositionally biased region" description="Basic and acidic residues" evidence="6">
    <location>
        <begin position="1"/>
        <end position="23"/>
    </location>
</feature>
<dbReference type="InterPro" id="IPR005829">
    <property type="entry name" value="Sugar_transporter_CS"/>
</dbReference>
<dbReference type="InterPro" id="IPR050360">
    <property type="entry name" value="MFS_Sugar_Transporters"/>
</dbReference>
<dbReference type="PANTHER" id="PTHR48022">
    <property type="entry name" value="PLASTIDIC GLUCOSE TRANSPORTER 4"/>
    <property type="match status" value="1"/>
</dbReference>
<keyword evidence="10" id="KW-1185">Reference proteome</keyword>
<proteinExistence type="inferred from homology"/>
<dbReference type="GO" id="GO:0016020">
    <property type="term" value="C:membrane"/>
    <property type="evidence" value="ECO:0007669"/>
    <property type="project" value="UniProtKB-SubCell"/>
</dbReference>
<keyword evidence="3 7" id="KW-0812">Transmembrane</keyword>
<evidence type="ECO:0000256" key="1">
    <source>
        <dbReference type="ARBA" id="ARBA00004141"/>
    </source>
</evidence>
<feature type="transmembrane region" description="Helical" evidence="7">
    <location>
        <begin position="310"/>
        <end position="331"/>
    </location>
</feature>
<dbReference type="SUPFAM" id="SSF103473">
    <property type="entry name" value="MFS general substrate transporter"/>
    <property type="match status" value="1"/>
</dbReference>
<evidence type="ECO:0000256" key="3">
    <source>
        <dbReference type="ARBA" id="ARBA00022692"/>
    </source>
</evidence>
<dbReference type="InterPro" id="IPR020846">
    <property type="entry name" value="MFS_dom"/>
</dbReference>
<feature type="transmembrane region" description="Helical" evidence="7">
    <location>
        <begin position="48"/>
        <end position="73"/>
    </location>
</feature>
<accession>A0A8K0T4R0</accession>